<dbReference type="RefSeq" id="WP_119666306.1">
    <property type="nucleotide sequence ID" value="NZ_QXED01000001.1"/>
</dbReference>
<dbReference type="OrthoDB" id="9794226at2"/>
<organism evidence="3 4">
    <name type="scientific">Fibrisoma montanum</name>
    <dbReference type="NCBI Taxonomy" id="2305895"/>
    <lineage>
        <taxon>Bacteria</taxon>
        <taxon>Pseudomonadati</taxon>
        <taxon>Bacteroidota</taxon>
        <taxon>Cytophagia</taxon>
        <taxon>Cytophagales</taxon>
        <taxon>Spirosomataceae</taxon>
        <taxon>Fibrisoma</taxon>
    </lineage>
</organism>
<dbReference type="InterPro" id="IPR006076">
    <property type="entry name" value="FAD-dep_OxRdtase"/>
</dbReference>
<dbReference type="Proteomes" id="UP000283523">
    <property type="component" value="Unassembled WGS sequence"/>
</dbReference>
<gene>
    <name evidence="3" type="ORF">DYU11_03880</name>
</gene>
<dbReference type="GO" id="GO:0016491">
    <property type="term" value="F:oxidoreductase activity"/>
    <property type="evidence" value="ECO:0007669"/>
    <property type="project" value="UniProtKB-KW"/>
</dbReference>
<accession>A0A418MJ00</accession>
<protein>
    <submittedName>
        <fullName evidence="3">FAD-dependent oxidoreductase</fullName>
    </submittedName>
</protein>
<dbReference type="GO" id="GO:0005737">
    <property type="term" value="C:cytoplasm"/>
    <property type="evidence" value="ECO:0007669"/>
    <property type="project" value="TreeGrafter"/>
</dbReference>
<reference evidence="3 4" key="1">
    <citation type="submission" date="2018-08" db="EMBL/GenBank/DDBJ databases">
        <title>Fibrisoma montanum sp. nov., isolated from Danxia mountain soil.</title>
        <authorList>
            <person name="Huang Y."/>
        </authorList>
    </citation>
    <scope>NUCLEOTIDE SEQUENCE [LARGE SCALE GENOMIC DNA]</scope>
    <source>
        <strain evidence="3 4">HYT19</strain>
    </source>
</reference>
<evidence type="ECO:0000313" key="3">
    <source>
        <dbReference type="EMBL" id="RIV27455.1"/>
    </source>
</evidence>
<dbReference type="InterPro" id="IPR036188">
    <property type="entry name" value="FAD/NAD-bd_sf"/>
</dbReference>
<dbReference type="Gene3D" id="3.30.9.10">
    <property type="entry name" value="D-Amino Acid Oxidase, subunit A, domain 2"/>
    <property type="match status" value="1"/>
</dbReference>
<evidence type="ECO:0000259" key="2">
    <source>
        <dbReference type="Pfam" id="PF01266"/>
    </source>
</evidence>
<evidence type="ECO:0000256" key="1">
    <source>
        <dbReference type="ARBA" id="ARBA00023002"/>
    </source>
</evidence>
<proteinExistence type="predicted"/>
<dbReference type="Gene3D" id="3.50.50.60">
    <property type="entry name" value="FAD/NAD(P)-binding domain"/>
    <property type="match status" value="2"/>
</dbReference>
<keyword evidence="1" id="KW-0560">Oxidoreductase</keyword>
<dbReference type="EMBL" id="QXED01000001">
    <property type="protein sequence ID" value="RIV27455.1"/>
    <property type="molecule type" value="Genomic_DNA"/>
</dbReference>
<dbReference type="AlphaFoldDB" id="A0A418MJ00"/>
<feature type="domain" description="FAD dependent oxidoreductase" evidence="2">
    <location>
        <begin position="4"/>
        <end position="394"/>
    </location>
</feature>
<name>A0A418MJ00_9BACT</name>
<dbReference type="SUPFAM" id="SSF54373">
    <property type="entry name" value="FAD-linked reductases, C-terminal domain"/>
    <property type="match status" value="1"/>
</dbReference>
<sequence length="416" mass="45203">MTIGIIGGGISGLFSAYYLQKEGHKVTLLDKGSLDDGCSHGNAGMIVPSHIIPLAAPGMIAKGVRWMLSPTSPFYVKPRLNRDLIRWGWLFRQNATAGHVERSIPILRDLSLLSKRLYQDVATDSGMAFGWAERGLLMLYKTPQAEHEMAEEADVANRAGIDAQVLSAQQVQDLEPETRLTVRGAVYYPGDAHIYPNQLISGLIAQLRRMGVIIREQEPVTDFRLERGAIKAVVTHAGSYEFDEVVLAAGAWSPELTKKLGLSLPLQGGKGYSFMLTEPPATIRIPAIMLEARATATPMNGHLRIAGTLEIAGTDLSVNPNRVRGIVQSVNQYYPDLPVAMPATETVWRGLRPCSPDGLPYIGRVDHLRNVTLATGHGMMGVSLGPATGKLVAEVISNQPVSQPLEPFSPTRFGRT</sequence>
<dbReference type="PANTHER" id="PTHR13847">
    <property type="entry name" value="SARCOSINE DEHYDROGENASE-RELATED"/>
    <property type="match status" value="1"/>
</dbReference>
<dbReference type="SUPFAM" id="SSF51905">
    <property type="entry name" value="FAD/NAD(P)-binding domain"/>
    <property type="match status" value="1"/>
</dbReference>
<dbReference type="PANTHER" id="PTHR13847:SF289">
    <property type="entry name" value="GLYCINE OXIDASE"/>
    <property type="match status" value="1"/>
</dbReference>
<comment type="caution">
    <text evidence="3">The sequence shown here is derived from an EMBL/GenBank/DDBJ whole genome shotgun (WGS) entry which is preliminary data.</text>
</comment>
<keyword evidence="4" id="KW-1185">Reference proteome</keyword>
<dbReference type="Pfam" id="PF01266">
    <property type="entry name" value="DAO"/>
    <property type="match status" value="1"/>
</dbReference>
<evidence type="ECO:0000313" key="4">
    <source>
        <dbReference type="Proteomes" id="UP000283523"/>
    </source>
</evidence>